<dbReference type="AlphaFoldDB" id="Q0EX10"/>
<dbReference type="HOGENOM" id="CLU_011276_9_4_0"/>
<proteinExistence type="predicted"/>
<dbReference type="GO" id="GO:0004852">
    <property type="term" value="F:uroporphyrinogen-III synthase activity"/>
    <property type="evidence" value="ECO:0007669"/>
    <property type="project" value="InterPro"/>
</dbReference>
<dbReference type="CDD" id="cd06578">
    <property type="entry name" value="HemD"/>
    <property type="match status" value="1"/>
</dbReference>
<gene>
    <name evidence="2" type="ORF">SPV1_12857</name>
</gene>
<dbReference type="eggNOG" id="COG1587">
    <property type="taxonomic scope" value="Bacteria"/>
</dbReference>
<keyword evidence="3" id="KW-1185">Reference proteome</keyword>
<dbReference type="Proteomes" id="UP000005297">
    <property type="component" value="Unassembled WGS sequence"/>
</dbReference>
<dbReference type="InterPro" id="IPR039793">
    <property type="entry name" value="UROS/Hem4"/>
</dbReference>
<dbReference type="SUPFAM" id="SSF69618">
    <property type="entry name" value="HemD-like"/>
    <property type="match status" value="1"/>
</dbReference>
<dbReference type="GO" id="GO:0006780">
    <property type="term" value="P:uroporphyrinogen III biosynthetic process"/>
    <property type="evidence" value="ECO:0007669"/>
    <property type="project" value="InterPro"/>
</dbReference>
<dbReference type="PANTHER" id="PTHR40082">
    <property type="entry name" value="BLR5956 PROTEIN"/>
    <property type="match status" value="1"/>
</dbReference>
<dbReference type="RefSeq" id="WP_009850032.1">
    <property type="nucleotide sequence ID" value="NZ_DS022294.1"/>
</dbReference>
<dbReference type="InParanoid" id="Q0EX10"/>
<evidence type="ECO:0000313" key="3">
    <source>
        <dbReference type="Proteomes" id="UP000005297"/>
    </source>
</evidence>
<feature type="domain" description="Tetrapyrrole biosynthesis uroporphyrinogen III synthase" evidence="1">
    <location>
        <begin position="22"/>
        <end position="246"/>
    </location>
</feature>
<keyword evidence="2" id="KW-0808">Transferase</keyword>
<evidence type="ECO:0000259" key="1">
    <source>
        <dbReference type="Pfam" id="PF02602"/>
    </source>
</evidence>
<dbReference type="OrthoDB" id="9815856at2"/>
<comment type="caution">
    <text evidence="2">The sequence shown here is derived from an EMBL/GenBank/DDBJ whole genome shotgun (WGS) entry which is preliminary data.</text>
</comment>
<sequence length="263" mass="27954">MSSQPLAGRRILLTRAAAQLPALAEMVRRRGAVPVAFPCLAVESMPDTIMQAIAKLERFSDVLFTSCNGVSSVVDALGSHGMDAAALFAPMRVAAVGNQTADCLNQHGIRTDIVPETASQDGLVDAYLQSGLPERLLFFRAEEGREALAEALTERGIEVETVAAYRTICPHDDASDVIAMLRDGEVDAVLLGSARACLHYLQRVGDATLAARPVSVAISQKMAAAAMCGGLHVQLVAKSASFEAMLDVLSDHFATDRSSYTHE</sequence>
<dbReference type="EMBL" id="AATS01000016">
    <property type="protein sequence ID" value="EAU53864.1"/>
    <property type="molecule type" value="Genomic_DNA"/>
</dbReference>
<dbReference type="InterPro" id="IPR036108">
    <property type="entry name" value="4pyrrol_syn_uPrphyn_synt_sf"/>
</dbReference>
<dbReference type="Pfam" id="PF02602">
    <property type="entry name" value="HEM4"/>
    <property type="match status" value="1"/>
</dbReference>
<dbReference type="PANTHER" id="PTHR40082:SF1">
    <property type="entry name" value="BLR5956 PROTEIN"/>
    <property type="match status" value="1"/>
</dbReference>
<dbReference type="GO" id="GO:0032259">
    <property type="term" value="P:methylation"/>
    <property type="evidence" value="ECO:0007669"/>
    <property type="project" value="UniProtKB-KW"/>
</dbReference>
<dbReference type="STRING" id="314344.AL013_13425"/>
<dbReference type="GO" id="GO:0008168">
    <property type="term" value="F:methyltransferase activity"/>
    <property type="evidence" value="ECO:0007669"/>
    <property type="project" value="UniProtKB-KW"/>
</dbReference>
<reference evidence="2 3" key="1">
    <citation type="submission" date="2006-09" db="EMBL/GenBank/DDBJ databases">
        <authorList>
            <person name="Emerson D."/>
            <person name="Ferriera S."/>
            <person name="Johnson J."/>
            <person name="Kravitz S."/>
            <person name="Halpern A."/>
            <person name="Remington K."/>
            <person name="Beeson K."/>
            <person name="Tran B."/>
            <person name="Rogers Y.-H."/>
            <person name="Friedman R."/>
            <person name="Venter J.C."/>
        </authorList>
    </citation>
    <scope>NUCLEOTIDE SEQUENCE [LARGE SCALE GENOMIC DNA]</scope>
    <source>
        <strain evidence="2 3">PV-1</strain>
    </source>
</reference>
<evidence type="ECO:0000313" key="2">
    <source>
        <dbReference type="EMBL" id="EAU53864.1"/>
    </source>
</evidence>
<dbReference type="InterPro" id="IPR003754">
    <property type="entry name" value="4pyrrol_synth_uPrphyn_synth"/>
</dbReference>
<accession>Q0EX10</accession>
<organism evidence="2 3">
    <name type="scientific">Mariprofundus ferrooxydans PV-1</name>
    <dbReference type="NCBI Taxonomy" id="314345"/>
    <lineage>
        <taxon>Bacteria</taxon>
        <taxon>Pseudomonadati</taxon>
        <taxon>Pseudomonadota</taxon>
        <taxon>Candidatius Mariprofundia</taxon>
        <taxon>Mariprofundales</taxon>
        <taxon>Mariprofundaceae</taxon>
        <taxon>Mariprofundus</taxon>
    </lineage>
</organism>
<protein>
    <submittedName>
        <fullName evidence="2">Putative uroporphyrin-III C-methyltransferase/uroporphyrinogen-III synthase</fullName>
    </submittedName>
</protein>
<keyword evidence="2" id="KW-0489">Methyltransferase</keyword>
<dbReference type="Gene3D" id="3.40.50.10090">
    <property type="match status" value="2"/>
</dbReference>
<name>Q0EX10_9PROT</name>